<evidence type="ECO:0000313" key="1">
    <source>
        <dbReference type="EMBL" id="MDR9778016.1"/>
    </source>
</evidence>
<protein>
    <submittedName>
        <fullName evidence="1">Uncharacterized protein</fullName>
    </submittedName>
</protein>
<proteinExistence type="predicted"/>
<sequence length="184" mass="21161">VSVSKLSLKQRQALEEFKSRTHAIAIKRKGRGISYCVSDQIIVEQQLKSLSPDWAQGAMLAAPQRAQNISRTRSSKIGRHQHDYVYMLLRSVHPGTSWQNAQGLILDMYAETRRTGAITLMIGNPLCDDWHTYGELWLIENQALFDDLSWVPKRDVSTTVLWYRGQRPKLLIQWLSKKQRASKV</sequence>
<accession>A0AAJ2H5C1</accession>
<dbReference type="AlphaFoldDB" id="A0AAJ2H5C1"/>
<dbReference type="EMBL" id="JAVLSF010000385">
    <property type="protein sequence ID" value="MDR9778016.1"/>
    <property type="molecule type" value="Genomic_DNA"/>
</dbReference>
<feature type="non-terminal residue" evidence="1">
    <location>
        <position position="1"/>
    </location>
</feature>
<name>A0AAJ2H5C1_9HYPH</name>
<reference evidence="1" key="1">
    <citation type="submission" date="2023-04" db="EMBL/GenBank/DDBJ databases">
        <title>Genomic characterization of faba bean (Vicia faba) microsymbionts in Mexican soils.</title>
        <authorList>
            <person name="Rivera Orduna F.N."/>
            <person name="Guevara-Luna J."/>
            <person name="Yan J."/>
            <person name="Arroyo-Herrera I."/>
            <person name="Li Y."/>
            <person name="Vasquez-Murrieta M.S."/>
            <person name="Wang E.T."/>
        </authorList>
    </citation>
    <scope>NUCLEOTIDE SEQUENCE</scope>
    <source>
        <strain evidence="1">CH26</strain>
    </source>
</reference>
<dbReference type="RefSeq" id="WP_310866159.1">
    <property type="nucleotide sequence ID" value="NZ_JAVLSF010000385.1"/>
</dbReference>
<comment type="caution">
    <text evidence="1">The sequence shown here is derived from an EMBL/GenBank/DDBJ whole genome shotgun (WGS) entry which is preliminary data.</text>
</comment>
<dbReference type="Proteomes" id="UP001268610">
    <property type="component" value="Unassembled WGS sequence"/>
</dbReference>
<organism evidence="1 2">
    <name type="scientific">Rhizobium hidalgonense</name>
    <dbReference type="NCBI Taxonomy" id="1538159"/>
    <lineage>
        <taxon>Bacteria</taxon>
        <taxon>Pseudomonadati</taxon>
        <taxon>Pseudomonadota</taxon>
        <taxon>Alphaproteobacteria</taxon>
        <taxon>Hyphomicrobiales</taxon>
        <taxon>Rhizobiaceae</taxon>
        <taxon>Rhizobium/Agrobacterium group</taxon>
        <taxon>Rhizobium</taxon>
    </lineage>
</organism>
<feature type="non-terminal residue" evidence="1">
    <location>
        <position position="184"/>
    </location>
</feature>
<gene>
    <name evidence="1" type="ORF">RJJ65_36390</name>
</gene>
<evidence type="ECO:0000313" key="2">
    <source>
        <dbReference type="Proteomes" id="UP001268610"/>
    </source>
</evidence>